<organism evidence="1 2">
    <name type="scientific">Drosophila gunungcola</name>
    <name type="common">fruit fly</name>
    <dbReference type="NCBI Taxonomy" id="103775"/>
    <lineage>
        <taxon>Eukaryota</taxon>
        <taxon>Metazoa</taxon>
        <taxon>Ecdysozoa</taxon>
        <taxon>Arthropoda</taxon>
        <taxon>Hexapoda</taxon>
        <taxon>Insecta</taxon>
        <taxon>Pterygota</taxon>
        <taxon>Neoptera</taxon>
        <taxon>Endopterygota</taxon>
        <taxon>Diptera</taxon>
        <taxon>Brachycera</taxon>
        <taxon>Muscomorpha</taxon>
        <taxon>Ephydroidea</taxon>
        <taxon>Drosophilidae</taxon>
        <taxon>Drosophila</taxon>
        <taxon>Sophophora</taxon>
    </lineage>
</organism>
<dbReference type="Proteomes" id="UP001059596">
    <property type="component" value="Unassembled WGS sequence"/>
</dbReference>
<evidence type="ECO:0000313" key="1">
    <source>
        <dbReference type="EMBL" id="KAI8036882.1"/>
    </source>
</evidence>
<reference evidence="1" key="1">
    <citation type="journal article" date="2023" name="Genome Biol. Evol.">
        <title>Long-read-based Genome Assembly of Drosophila gunungcola Reveals Fewer Chemosensory Genes in Flower-breeding Species.</title>
        <authorList>
            <person name="Negi A."/>
            <person name="Liao B.Y."/>
            <person name="Yeh S.D."/>
        </authorList>
    </citation>
    <scope>NUCLEOTIDE SEQUENCE</scope>
    <source>
        <strain evidence="1">Sukarami</strain>
    </source>
</reference>
<accession>A0A9P9YH86</accession>
<gene>
    <name evidence="1" type="ORF">M5D96_010193</name>
</gene>
<keyword evidence="2" id="KW-1185">Reference proteome</keyword>
<dbReference type="EMBL" id="JAMKOV010000014">
    <property type="protein sequence ID" value="KAI8036882.1"/>
    <property type="molecule type" value="Genomic_DNA"/>
</dbReference>
<proteinExistence type="predicted"/>
<name>A0A9P9YH86_9MUSC</name>
<sequence length="68" mass="7492">MNAPGPSIKNDQSPEVCENLPTCERVQCVLVSDNGVIAVYVEIWGTVGLCLRHSCQATPAHEEQFHIR</sequence>
<protein>
    <submittedName>
        <fullName evidence="1">Uncharacterized protein</fullName>
    </submittedName>
</protein>
<evidence type="ECO:0000313" key="2">
    <source>
        <dbReference type="Proteomes" id="UP001059596"/>
    </source>
</evidence>
<dbReference type="AlphaFoldDB" id="A0A9P9YH86"/>
<comment type="caution">
    <text evidence="1">The sequence shown here is derived from an EMBL/GenBank/DDBJ whole genome shotgun (WGS) entry which is preliminary data.</text>
</comment>